<organism evidence="6 7">
    <name type="scientific">Bacteroides sedimenti</name>
    <dbReference type="NCBI Taxonomy" id="2136147"/>
    <lineage>
        <taxon>Bacteria</taxon>
        <taxon>Pseudomonadati</taxon>
        <taxon>Bacteroidota</taxon>
        <taxon>Bacteroidia</taxon>
        <taxon>Bacteroidales</taxon>
        <taxon>Bacteroidaceae</taxon>
        <taxon>Bacteroides</taxon>
    </lineage>
</organism>
<dbReference type="PANTHER" id="PTHR30404:SF0">
    <property type="entry name" value="N-ACETYLMURAMOYL-L-ALANINE AMIDASE AMIC"/>
    <property type="match status" value="1"/>
</dbReference>
<protein>
    <recommendedName>
        <fullName evidence="2">N-acetylmuramoyl-L-alanine amidase</fullName>
        <ecNumber evidence="2">3.5.1.28</ecNumber>
    </recommendedName>
</protein>
<evidence type="ECO:0000259" key="5">
    <source>
        <dbReference type="Pfam" id="PF18962"/>
    </source>
</evidence>
<dbReference type="EC" id="3.5.1.28" evidence="2"/>
<dbReference type="CDD" id="cd02696">
    <property type="entry name" value="MurNAc-LAA"/>
    <property type="match status" value="1"/>
</dbReference>
<keyword evidence="3" id="KW-0378">Hydrolase</keyword>
<dbReference type="RefSeq" id="WP_353334378.1">
    <property type="nucleotide sequence ID" value="NZ_AP028055.1"/>
</dbReference>
<evidence type="ECO:0000313" key="7">
    <source>
        <dbReference type="Proteomes" id="UP001496674"/>
    </source>
</evidence>
<reference evidence="6 7" key="1">
    <citation type="submission" date="2023-04" db="EMBL/GenBank/DDBJ databases">
        <title>Draft genome sequence of acteroides sedimenti strain YN3PY1.</title>
        <authorList>
            <person name="Yoshida N."/>
        </authorList>
    </citation>
    <scope>NUCLEOTIDE SEQUENCE [LARGE SCALE GENOMIC DNA]</scope>
    <source>
        <strain evidence="6 7">YN3PY1</strain>
    </source>
</reference>
<evidence type="ECO:0000256" key="3">
    <source>
        <dbReference type="ARBA" id="ARBA00022801"/>
    </source>
</evidence>
<dbReference type="Gene3D" id="2.60.40.1120">
    <property type="entry name" value="Carboxypeptidase-like, regulatory domain"/>
    <property type="match status" value="1"/>
</dbReference>
<evidence type="ECO:0000256" key="2">
    <source>
        <dbReference type="ARBA" id="ARBA00011901"/>
    </source>
</evidence>
<feature type="domain" description="MurNAc-LAA" evidence="4">
    <location>
        <begin position="27"/>
        <end position="222"/>
    </location>
</feature>
<evidence type="ECO:0000259" key="4">
    <source>
        <dbReference type="Pfam" id="PF01520"/>
    </source>
</evidence>
<proteinExistence type="predicted"/>
<dbReference type="Proteomes" id="UP001496674">
    <property type="component" value="Chromosome"/>
</dbReference>
<evidence type="ECO:0000256" key="1">
    <source>
        <dbReference type="ARBA" id="ARBA00001561"/>
    </source>
</evidence>
<dbReference type="SUPFAM" id="SSF49478">
    <property type="entry name" value="Cna protein B-type domain"/>
    <property type="match status" value="1"/>
</dbReference>
<dbReference type="InterPro" id="IPR002508">
    <property type="entry name" value="MurNAc-LAA_cat"/>
</dbReference>
<dbReference type="SUPFAM" id="SSF53187">
    <property type="entry name" value="Zn-dependent exopeptidases"/>
    <property type="match status" value="1"/>
</dbReference>
<dbReference type="PANTHER" id="PTHR30404">
    <property type="entry name" value="N-ACETYLMURAMOYL-L-ALANINE AMIDASE"/>
    <property type="match status" value="1"/>
</dbReference>
<dbReference type="EMBL" id="AP028055">
    <property type="protein sequence ID" value="BEG99180.1"/>
    <property type="molecule type" value="Genomic_DNA"/>
</dbReference>
<dbReference type="Pfam" id="PF18962">
    <property type="entry name" value="Por_Secre_tail"/>
    <property type="match status" value="1"/>
</dbReference>
<dbReference type="Gene3D" id="3.40.630.40">
    <property type="entry name" value="Zn-dependent exopeptidases"/>
    <property type="match status" value="1"/>
</dbReference>
<dbReference type="NCBIfam" id="TIGR04183">
    <property type="entry name" value="Por_Secre_tail"/>
    <property type="match status" value="1"/>
</dbReference>
<name>A0ABN6Z3R0_9BACE</name>
<dbReference type="Pfam" id="PF01520">
    <property type="entry name" value="Amidase_3"/>
    <property type="match status" value="1"/>
</dbReference>
<gene>
    <name evidence="6" type="ORF">BSYN_14450</name>
</gene>
<sequence>MKRNIIFLLLAVITYSLTAKDFTGIKIYVNPGHGGYDGANDRNVVTIPYALNDTLGFWESYSNLRKGLALRDMLEANGATVLMSRTLNRDQDDRSLSEIAEEANANNVDAFLSIHSNAVGTNTGTNYPLLLFHGTDTEPTVAASLPMAQAAWPRMISNKLTVWTAYTTSSNIRGDFSFYGNTSGLGVLRPLIVPGFLSEGSFHDYKPEAHRLLNQNYRKLEAANFYKYFCDYFQTDLPATGTIAGFVKGQKEKINNANYVYKTFSEDQWLPLNGTKVKLMNAAGDSLDLCQVDTLYNGIYAFHDLQPGTYKLRFEAINHEAKDTTVTVTAATTTYAKMWLVNPNLPVEEILYEDYVTPVQEAGMQPMNHYNFTVTNTANPEWLDTCKIRKVVYRNEKLYVLTKDPKILVVDAKTTQLIREMKTDGVSGGTLALSDINFTADGKLLACNKDSISLPENKNRFFKVYVWENDTVAPSLLFQTQYQGSWLTGVVGETFAVSGPAKKCSIYIPSVTTGTSKAIRIIGLLYEQGQTLGYKYMLDANNYKESVWGENFKFTISPTGKDHLIVDGEKMLPTEFKFDWELADRSAMINKGAFAEKSGYTLETLASGVSFFRSAGHVYMVAPNCKSDATAAGCVLFDITEGVNKAVKVSELLPENGLGTSPATYMTSAGFATGYDLTMMVLAQKQGMARMTTVPAGAVANIYASELSCTSNENGYSFKFTLNENATGVEILISDNNGVVKTINAGPMTKGVQSVLVAYSDLPEEGTYSWSIKAVAVPVDRPVKISDNSKPQMQFFSPRGVAVDNSFNSPFFGRVYASETAPGTVTNRTTKDGVYILNSALEDVTNQGAASYAGGITWGAGSSPMRLAVAEDGKVFITDWSDTHSGVWVMDPANPSATFVPVFSGLTRAATGLSSINGVNVHGSIAHCWVLGTKEDTRLYTFDEDYIDATATSTGNVLQYNIGTLSTPWQQAPSKVVYNDALNGNLQQNMNSCIAPDGRQGWWISQYRGEDAANIPSLIHIGVDGMVDFNSGKTPLLIENSYTGGMAVSYDGKRLAMGCKDEVKIFDVSFDVKGIPTLTRLHSIKPAMGANSAGLSIDRSGNVYVISNTSERLGVWALPKADNSFITPAPEQYKLNLVKTGLVNEKKEIDIRLYPNPMVDNLMIDSEKEEILGVEIYDMNGRLILQDKPYSMHVKLNVDGLQKGFYLVKVQTENRDYKQKMIKK</sequence>
<feature type="domain" description="Secretion system C-terminal sorting" evidence="5">
    <location>
        <begin position="1153"/>
        <end position="1222"/>
    </location>
</feature>
<accession>A0ABN6Z3R0</accession>
<dbReference type="InterPro" id="IPR050695">
    <property type="entry name" value="N-acetylmuramoyl_amidase_3"/>
</dbReference>
<dbReference type="SUPFAM" id="SSF82171">
    <property type="entry name" value="DPP6 N-terminal domain-like"/>
    <property type="match status" value="1"/>
</dbReference>
<evidence type="ECO:0000313" key="6">
    <source>
        <dbReference type="EMBL" id="BEG99180.1"/>
    </source>
</evidence>
<keyword evidence="7" id="KW-1185">Reference proteome</keyword>
<comment type="catalytic activity">
    <reaction evidence="1">
        <text>Hydrolyzes the link between N-acetylmuramoyl residues and L-amino acid residues in certain cell-wall glycopeptides.</text>
        <dbReference type="EC" id="3.5.1.28"/>
    </reaction>
</comment>
<dbReference type="InterPro" id="IPR026444">
    <property type="entry name" value="Secre_tail"/>
</dbReference>